<feature type="transmembrane region" description="Helical" evidence="5">
    <location>
        <begin position="450"/>
        <end position="471"/>
    </location>
</feature>
<dbReference type="RefSeq" id="WP_345923282.1">
    <property type="nucleotide sequence ID" value="NZ_JBDIVF010000001.1"/>
</dbReference>
<feature type="transmembrane region" description="Helical" evidence="5">
    <location>
        <begin position="610"/>
        <end position="636"/>
    </location>
</feature>
<evidence type="ECO:0000256" key="5">
    <source>
        <dbReference type="SAM" id="Phobius"/>
    </source>
</evidence>
<dbReference type="Gene3D" id="1.20.1080.10">
    <property type="entry name" value="Glycerol uptake facilitator protein"/>
    <property type="match status" value="1"/>
</dbReference>
<dbReference type="Pfam" id="PF10136">
    <property type="entry name" value="SpecificRecomb"/>
    <property type="match status" value="1"/>
</dbReference>
<dbReference type="Proteomes" id="UP001548590">
    <property type="component" value="Unassembled WGS sequence"/>
</dbReference>
<keyword evidence="2 5" id="KW-0812">Transmembrane</keyword>
<feature type="transmembrane region" description="Helical" evidence="5">
    <location>
        <begin position="499"/>
        <end position="520"/>
    </location>
</feature>
<comment type="subcellular location">
    <subcellularLocation>
        <location evidence="1">Membrane</location>
        <topology evidence="1">Multi-pass membrane protein</topology>
    </subcellularLocation>
</comment>
<sequence length="680" mass="73057">MGGTGSRAGLSDSEAPLREALEALLEALLPVSPGNDPGPLVRLVALLRPRALAGKGSDASRPLAVFIMLLEARPELAGALRGYLSDLLAARNHSFLLAEGGVLGATGFFTSMRERLINRILPPAINPQFLQDLIEEVFHDAGDACWLASISLAEWQRLLEAVGWGRGGDTPGEAQLRRAHREAMRVLACRLAATGIEPEIVRYQPALALYESPFLGLQRELELMLESMPNASPRHRQMPDMAHVEVLLDQCSVALLKLRRQARDSGAAVRLGWLLTRAGQIVDRLRLLLAISHPDSESLAGASSLLALLVGAVSRRNSLRELVGSVTDQLARRVTEHASQTGEHYIARDRREFHALFRAAAGAGVIVAVMALFKGFITSLGLPPVWNALALSLNYGAGFVLVHLSGFTIATKQPAMTAATLAAALEPDHPGSSPADEIADLIVQVCRSQFIAILGNMLLAMLAAGAIALVWQHGSASPLIGAAQARHLLEDLHPWHSPAIAHAAIAGVCLFLAGLISGYCDNLAIYHRLRERILRLRWPRALLGDARHLRLASYLEHNTGALIGNLALGFMLGSMGTLGFLLGLPLDIRHVTFASANLVLGLSGASATTLHAAGITLLGVLLIGLSNLAVSFSLALHVALKSRRIRPSQARGVGRHLLWRLIHRPTHFFWPPGEAPRTVR</sequence>
<name>A0ABV2CPU7_9RHOO</name>
<evidence type="ECO:0000313" key="6">
    <source>
        <dbReference type="EMBL" id="MET1489940.1"/>
    </source>
</evidence>
<evidence type="ECO:0000313" key="7">
    <source>
        <dbReference type="Proteomes" id="UP001548590"/>
    </source>
</evidence>
<dbReference type="PIRSF" id="PIRSF015380">
    <property type="entry name" value="Site-sp_rcmb"/>
    <property type="match status" value="1"/>
</dbReference>
<keyword evidence="4 5" id="KW-0472">Membrane</keyword>
<feature type="transmembrane region" description="Helical" evidence="5">
    <location>
        <begin position="385"/>
        <end position="404"/>
    </location>
</feature>
<dbReference type="InterPro" id="IPR023271">
    <property type="entry name" value="Aquaporin-like"/>
</dbReference>
<evidence type="ECO:0000256" key="4">
    <source>
        <dbReference type="ARBA" id="ARBA00023136"/>
    </source>
</evidence>
<proteinExistence type="predicted"/>
<keyword evidence="7" id="KW-1185">Reference proteome</keyword>
<gene>
    <name evidence="6" type="ORF">ABVT11_08880</name>
</gene>
<dbReference type="EMBL" id="JBEWLZ010000004">
    <property type="protein sequence ID" value="MET1489940.1"/>
    <property type="molecule type" value="Genomic_DNA"/>
</dbReference>
<reference evidence="6 7" key="1">
    <citation type="submission" date="2024-07" db="EMBL/GenBank/DDBJ databases">
        <title>Uliginosibacterium paludis KCTC:42655.</title>
        <authorList>
            <person name="Kim M.K."/>
        </authorList>
    </citation>
    <scope>NUCLEOTIDE SEQUENCE [LARGE SCALE GENOMIC DNA]</scope>
    <source>
        <strain evidence="6 7">KCTC 42655</strain>
    </source>
</reference>
<feature type="transmembrane region" description="Helical" evidence="5">
    <location>
        <begin position="560"/>
        <end position="582"/>
    </location>
</feature>
<dbReference type="InterPro" id="IPR011385">
    <property type="entry name" value="Site-sp_rcmbase"/>
</dbReference>
<evidence type="ECO:0000256" key="2">
    <source>
        <dbReference type="ARBA" id="ARBA00022692"/>
    </source>
</evidence>
<evidence type="ECO:0000256" key="1">
    <source>
        <dbReference type="ARBA" id="ARBA00004141"/>
    </source>
</evidence>
<evidence type="ECO:0000256" key="3">
    <source>
        <dbReference type="ARBA" id="ARBA00022989"/>
    </source>
</evidence>
<keyword evidence="3 5" id="KW-1133">Transmembrane helix</keyword>
<organism evidence="6 7">
    <name type="scientific">Uliginosibacterium paludis</name>
    <dbReference type="NCBI Taxonomy" id="1615952"/>
    <lineage>
        <taxon>Bacteria</taxon>
        <taxon>Pseudomonadati</taxon>
        <taxon>Pseudomonadota</taxon>
        <taxon>Betaproteobacteria</taxon>
        <taxon>Rhodocyclales</taxon>
        <taxon>Zoogloeaceae</taxon>
        <taxon>Uliginosibacterium</taxon>
    </lineage>
</organism>
<feature type="transmembrane region" description="Helical" evidence="5">
    <location>
        <begin position="355"/>
        <end position="373"/>
    </location>
</feature>
<comment type="caution">
    <text evidence="6">The sequence shown here is derived from an EMBL/GenBank/DDBJ whole genome shotgun (WGS) entry which is preliminary data.</text>
</comment>
<accession>A0ABV2CPU7</accession>
<protein>
    <submittedName>
        <fullName evidence="6">Preprotein translocase subunit TatB</fullName>
    </submittedName>
</protein>